<evidence type="ECO:0000256" key="11">
    <source>
        <dbReference type="HAMAP-Rule" id="MF_00172"/>
    </source>
</evidence>
<evidence type="ECO:0000256" key="9">
    <source>
        <dbReference type="ARBA" id="ARBA00022833"/>
    </source>
</evidence>
<feature type="domain" description="Cobalamin-independent methionine synthase MetE N-terminal" evidence="16">
    <location>
        <begin position="5"/>
        <end position="322"/>
    </location>
</feature>
<comment type="function">
    <text evidence="1 11">Catalyzes the transfer of a methyl group from 5-methyltetrahydrofolate to homocysteine resulting in methionine formation.</text>
</comment>
<dbReference type="OrthoDB" id="244285at2"/>
<keyword evidence="5 11" id="KW-0028">Amino-acid biosynthesis</keyword>
<feature type="binding site" evidence="11">
    <location>
        <position position="678"/>
    </location>
    <ligand>
        <name>Zn(2+)</name>
        <dbReference type="ChEBI" id="CHEBI:29105"/>
        <note>catalytic</note>
    </ligand>
</feature>
<evidence type="ECO:0000256" key="13">
    <source>
        <dbReference type="PIRSR" id="PIRSR000382-2"/>
    </source>
</evidence>
<feature type="binding site" evidence="11 12">
    <location>
        <position position="574"/>
    </location>
    <ligand>
        <name>5-methyltetrahydropteroyltri-L-glutamate</name>
        <dbReference type="ChEBI" id="CHEBI:58207"/>
    </ligand>
</feature>
<dbReference type="EMBL" id="QEWQ01000006">
    <property type="protein sequence ID" value="PWD80447.1"/>
    <property type="molecule type" value="Genomic_DNA"/>
</dbReference>
<dbReference type="CDD" id="cd03311">
    <property type="entry name" value="CIMS_C_terminal_like"/>
    <property type="match status" value="1"/>
</dbReference>
<feature type="binding site" evidence="13">
    <location>
        <position position="654"/>
    </location>
    <ligand>
        <name>Zn(2+)</name>
        <dbReference type="ChEBI" id="CHEBI:29105"/>
        <label>1</label>
        <note>catalytic</note>
    </ligand>
</feature>
<dbReference type="Pfam" id="PF01717">
    <property type="entry name" value="Meth_synt_2"/>
    <property type="match status" value="1"/>
</dbReference>
<feature type="binding site" evidence="11 12">
    <location>
        <begin position="444"/>
        <end position="446"/>
    </location>
    <ligand>
        <name>L-homocysteine</name>
        <dbReference type="ChEBI" id="CHEBI:58199"/>
    </ligand>
</feature>
<feature type="binding site" evidence="11">
    <location>
        <position position="656"/>
    </location>
    <ligand>
        <name>Zn(2+)</name>
        <dbReference type="ChEBI" id="CHEBI:29105"/>
        <note>catalytic</note>
    </ligand>
</feature>
<feature type="binding site" evidence="11">
    <location>
        <begin position="17"/>
        <end position="20"/>
    </location>
    <ligand>
        <name>5-methyltetrahydropteroyltri-L-glutamate</name>
        <dbReference type="ChEBI" id="CHEBI:58207"/>
    </ligand>
</feature>
<dbReference type="PANTHER" id="PTHR30519">
    <property type="entry name" value="5-METHYLTETRAHYDROPTEROYLTRIGLUTAMATE--HOMOCYSTEINE METHYLTRANSFERASE"/>
    <property type="match status" value="1"/>
</dbReference>
<keyword evidence="18" id="KW-1185">Reference proteome</keyword>
<dbReference type="GO" id="GO:0032259">
    <property type="term" value="P:methylation"/>
    <property type="evidence" value="ECO:0007669"/>
    <property type="project" value="UniProtKB-KW"/>
</dbReference>
<feature type="binding site" evidence="11 12">
    <location>
        <begin position="528"/>
        <end position="529"/>
    </location>
    <ligand>
        <name>5-methyltetrahydropteroyltri-L-glutamate</name>
        <dbReference type="ChEBI" id="CHEBI:58207"/>
    </ligand>
</feature>
<feature type="binding site" evidence="13">
    <location>
        <position position="739"/>
    </location>
    <ligand>
        <name>Zn(2+)</name>
        <dbReference type="ChEBI" id="CHEBI:29105"/>
        <label>1</label>
        <note>catalytic</note>
    </ligand>
</feature>
<feature type="binding site" evidence="12">
    <location>
        <position position="121"/>
    </location>
    <ligand>
        <name>5-methyltetrahydropteroyltri-L-glutamate</name>
        <dbReference type="ChEBI" id="CHEBI:58207"/>
    </ligand>
</feature>
<keyword evidence="4 11" id="KW-0489">Methyltransferase</keyword>
<evidence type="ECO:0000256" key="4">
    <source>
        <dbReference type="ARBA" id="ARBA00022603"/>
    </source>
</evidence>
<comment type="cofactor">
    <cofactor evidence="13">
        <name>Zn(2+)</name>
        <dbReference type="ChEBI" id="CHEBI:29105"/>
    </cofactor>
    <text evidence="13">Binds 2 Zn(2+) ions per subunit.</text>
</comment>
<feature type="binding site" evidence="11 12">
    <location>
        <position position="612"/>
    </location>
    <ligand>
        <name>L-homocysteine</name>
        <dbReference type="ChEBI" id="CHEBI:58199"/>
    </ligand>
</feature>
<keyword evidence="8 11" id="KW-0677">Repeat</keyword>
<comment type="similarity">
    <text evidence="3 11">Belongs to the vitamin-B12 independent methionine synthase family.</text>
</comment>
<feature type="active site" description="Proton donor" evidence="11 14">
    <location>
        <position position="707"/>
    </location>
</feature>
<evidence type="ECO:0000256" key="6">
    <source>
        <dbReference type="ARBA" id="ARBA00022679"/>
    </source>
</evidence>
<dbReference type="SUPFAM" id="SSF51726">
    <property type="entry name" value="UROD/MetE-like"/>
    <property type="match status" value="2"/>
</dbReference>
<dbReference type="InterPro" id="IPR006276">
    <property type="entry name" value="Cobalamin-indep_Met_synthase"/>
</dbReference>
<evidence type="ECO:0000256" key="10">
    <source>
        <dbReference type="ARBA" id="ARBA00023167"/>
    </source>
</evidence>
<feature type="binding site" evidence="11">
    <location>
        <position position="618"/>
    </location>
    <ligand>
        <name>5-methyltetrahydropteroyltri-L-glutamate</name>
        <dbReference type="ChEBI" id="CHEBI:58207"/>
    </ligand>
</feature>
<gene>
    <name evidence="11" type="primary">metE</name>
    <name evidence="17" type="ORF">DC083_09040</name>
</gene>
<dbReference type="HAMAP" id="MF_00172">
    <property type="entry name" value="Meth_synth"/>
    <property type="match status" value="1"/>
</dbReference>
<evidence type="ECO:0000259" key="15">
    <source>
        <dbReference type="Pfam" id="PF01717"/>
    </source>
</evidence>
<feature type="binding site" evidence="11">
    <location>
        <position position="497"/>
    </location>
    <ligand>
        <name>L-homocysteine</name>
        <dbReference type="ChEBI" id="CHEBI:58199"/>
    </ligand>
</feature>
<dbReference type="UniPathway" id="UPA00051">
    <property type="reaction ID" value="UER00082"/>
</dbReference>
<evidence type="ECO:0000256" key="3">
    <source>
        <dbReference type="ARBA" id="ARBA00009553"/>
    </source>
</evidence>
<comment type="pathway">
    <text evidence="2 11">Amino-acid biosynthesis; L-methionine biosynthesis via de novo pathway; L-methionine from L-homocysteine (MetE route): step 1/1.</text>
</comment>
<dbReference type="CDD" id="cd03312">
    <property type="entry name" value="CIMS_N_terminal_like"/>
    <property type="match status" value="1"/>
</dbReference>
<dbReference type="GO" id="GO:0009086">
    <property type="term" value="P:methionine biosynthetic process"/>
    <property type="evidence" value="ECO:0007669"/>
    <property type="project" value="UniProtKB-UniRule"/>
</dbReference>
<dbReference type="NCBIfam" id="NF003556">
    <property type="entry name" value="PRK05222.1"/>
    <property type="match status" value="1"/>
</dbReference>
<accession>A0A2U2ACV0</accession>
<dbReference type="AlphaFoldDB" id="A0A2U2ACV0"/>
<dbReference type="Gene3D" id="3.20.20.210">
    <property type="match status" value="2"/>
</dbReference>
<dbReference type="GO" id="GO:0003871">
    <property type="term" value="F:5-methyltetrahydropteroyltriglutamate-homocysteine S-methyltransferase activity"/>
    <property type="evidence" value="ECO:0007669"/>
    <property type="project" value="UniProtKB-UniRule"/>
</dbReference>
<feature type="binding site" evidence="11">
    <location>
        <position position="116"/>
    </location>
    <ligand>
        <name>5-methyltetrahydropteroyltri-L-glutamate</name>
        <dbReference type="ChEBI" id="CHEBI:58207"/>
    </ligand>
</feature>
<dbReference type="FunFam" id="3.20.20.210:FF:000002">
    <property type="entry name" value="5-methyltetrahydropteroyltriglutamate--homocysteine methyltransferase"/>
    <property type="match status" value="1"/>
</dbReference>
<evidence type="ECO:0000256" key="5">
    <source>
        <dbReference type="ARBA" id="ARBA00022605"/>
    </source>
</evidence>
<evidence type="ECO:0000259" key="16">
    <source>
        <dbReference type="Pfam" id="PF08267"/>
    </source>
</evidence>
<evidence type="ECO:0000256" key="2">
    <source>
        <dbReference type="ARBA" id="ARBA00004681"/>
    </source>
</evidence>
<dbReference type="Proteomes" id="UP000245020">
    <property type="component" value="Unassembled WGS sequence"/>
</dbReference>
<dbReference type="InterPro" id="IPR013215">
    <property type="entry name" value="Cbl-indep_Met_Synth_N"/>
</dbReference>
<keyword evidence="10 11" id="KW-0486">Methionine biosynthesis</keyword>
<proteinExistence type="inferred from homology"/>
<dbReference type="InterPro" id="IPR038071">
    <property type="entry name" value="UROD/MetE-like_sf"/>
</dbReference>
<keyword evidence="7 11" id="KW-0479">Metal-binding</keyword>
<feature type="binding site" evidence="11">
    <location>
        <position position="739"/>
    </location>
    <ligand>
        <name>Zn(2+)</name>
        <dbReference type="ChEBI" id="CHEBI:29105"/>
        <note>catalytic</note>
    </ligand>
</feature>
<feature type="binding site" evidence="13">
    <location>
        <position position="656"/>
    </location>
    <ligand>
        <name>Zn(2+)</name>
        <dbReference type="ChEBI" id="CHEBI:29105"/>
        <label>1</label>
        <note>catalytic</note>
    </ligand>
</feature>
<sequence>MMAVAHILGFPRIGAKRELKFALEKYWRGDISQEALLDVARTVEETAWQAQQGLDLLTVGDFTFYDHILDTSSLLGVIPSRFNHPQGEEVSLDTYFRVARGRAPTGEDAPASEMTKWFDTNYHYIVPEISKNQAFTLSSQKLFDTVKRATAYVARNAKDNNEPQAVKAVLVGPLTWLKLSAIKGETFSKLTLVPALIEAYRTILVKLAESGADWIQIDEPILALDLSEEWRAAFTTVYEALAAVSDRLILTTYFDEIGDNLNTVKTLPVAGLHIDAVRGDLDSVASAWPNDKILSVGLVDGRNIWANDLAKSLTILEPLAKQWGDQLWVGSSSSLLHVPVDLNAEEKLDAEIRSWLAFGIQKIAEIEVLTQGLNQGREAVSDALAKASAIQVSRETSTRIHNSAVAKRIADIRPEDAKRNDPFTVRAALQAAKFQLPLFPTTTIGSFPQTGDIRQTRLQYRLGGISEAEYKTAIQAQIQYAIEEQEKLGLDVLVHGEAERNDMVEYFGENLDGFAFTQFGWVQSYGSRCVKPPIIYGDVARPKAITVEWIQYAQSLTNLPVKGMLTGPVTILSWSFPRDDESDETTAYQIALALRDEVQDLEAAGVHIIQIDEPAIRELLPLRKARQAAYLEWAERAFRLSSSGVAPTTQIHTHMCYSNFNEIIHSIANLDADVITIETSRSHMKLLDVFREFQYPNDIGPGVYDIHSPRIPTTQEIETLIERATEYLPKERIWINPDCGLKTRGWDEVREALNHLVAATKSLRQKYQAQ</sequence>
<dbReference type="EC" id="2.1.1.14" evidence="11"/>
<feature type="binding site" evidence="12">
    <location>
        <position position="20"/>
    </location>
    <ligand>
        <name>5-methyltetrahydropteroyltri-L-glutamate</name>
        <dbReference type="ChEBI" id="CHEBI:58207"/>
    </ligand>
</feature>
<evidence type="ECO:0000313" key="18">
    <source>
        <dbReference type="Proteomes" id="UP000245020"/>
    </source>
</evidence>
<feature type="binding site" evidence="13">
    <location>
        <position position="678"/>
    </location>
    <ligand>
        <name>Zn(2+)</name>
        <dbReference type="ChEBI" id="CHEBI:29105"/>
        <label>1</label>
        <note>catalytic</note>
    </ligand>
</feature>
<feature type="binding site" evidence="11 12">
    <location>
        <position position="612"/>
    </location>
    <ligand>
        <name>L-methionine</name>
        <dbReference type="ChEBI" id="CHEBI:57844"/>
    </ligand>
</feature>
<evidence type="ECO:0000256" key="7">
    <source>
        <dbReference type="ARBA" id="ARBA00022723"/>
    </source>
</evidence>
<evidence type="ECO:0000256" key="12">
    <source>
        <dbReference type="PIRSR" id="PIRSR000382-1"/>
    </source>
</evidence>
<keyword evidence="9 11" id="KW-0862">Zinc</keyword>
<evidence type="ECO:0000256" key="14">
    <source>
        <dbReference type="PIRSR" id="PIRSR000382-3"/>
    </source>
</evidence>
<name>A0A2U2ACV0_9GAMM</name>
<feature type="domain" description="Cobalamin-independent methionine synthase MetE C-terminal/archaeal" evidence="15">
    <location>
        <begin position="439"/>
        <end position="761"/>
    </location>
</feature>
<protein>
    <recommendedName>
        <fullName evidence="11">5-methyltetrahydropteroyltriglutamate--homocysteine methyltransferase</fullName>
        <ecNumber evidence="11">2.1.1.14</ecNumber>
    </recommendedName>
    <alternativeName>
        <fullName evidence="11">Cobalamin-independent methionine synthase</fullName>
    </alternativeName>
    <alternativeName>
        <fullName evidence="11">Methionine synthase, vitamin-B12 independent isozyme</fullName>
    </alternativeName>
</protein>
<feature type="binding site" evidence="11">
    <location>
        <position position="654"/>
    </location>
    <ligand>
        <name>Zn(2+)</name>
        <dbReference type="ChEBI" id="CHEBI:29105"/>
        <note>catalytic</note>
    </ligand>
</feature>
<keyword evidence="6 11" id="KW-0808">Transferase</keyword>
<dbReference type="GO" id="GO:0008270">
    <property type="term" value="F:zinc ion binding"/>
    <property type="evidence" value="ECO:0007669"/>
    <property type="project" value="InterPro"/>
</dbReference>
<feature type="binding site" evidence="11 12">
    <location>
        <begin position="444"/>
        <end position="446"/>
    </location>
    <ligand>
        <name>L-methionine</name>
        <dbReference type="ChEBI" id="CHEBI:57844"/>
    </ligand>
</feature>
<comment type="cofactor">
    <cofactor evidence="11">
        <name>Zn(2+)</name>
        <dbReference type="ChEBI" id="CHEBI:29105"/>
    </cofactor>
    <text evidence="11">Binds 1 zinc ion per subunit.</text>
</comment>
<feature type="binding site" evidence="13">
    <location>
        <position position="665"/>
    </location>
    <ligand>
        <name>Zn(2+)</name>
        <dbReference type="ChEBI" id="CHEBI:29105"/>
        <label>1</label>
        <note>catalytic</note>
    </ligand>
</feature>
<reference evidence="18" key="1">
    <citation type="submission" date="2018-05" db="EMBL/GenBank/DDBJ databases">
        <title>Ignatzschineria dubaiensis sp. nov., isolated from necrotic foot tissues of dromedaries (Camelus dromedarius) and associated maggots in Dubai, United Arab Emirates.</title>
        <authorList>
            <person name="Tsang C.C."/>
            <person name="Tang J.Y.M."/>
            <person name="Fong J.Y.H."/>
            <person name="Kinne J."/>
            <person name="Lee H.H."/>
            <person name="Joseph M."/>
            <person name="Jose S."/>
            <person name="Schuster R.K."/>
            <person name="Tang Y."/>
            <person name="Sivakumar S."/>
            <person name="Chen J.H.K."/>
            <person name="Teng J.L.L."/>
            <person name="Lau S.K.P."/>
            <person name="Wernery U."/>
            <person name="Woo P.C.Y."/>
        </authorList>
    </citation>
    <scope>NUCLEOTIDE SEQUENCE [LARGE SCALE GENOMIC DNA]</scope>
    <source>
        <strain evidence="18">KCTC 22644</strain>
    </source>
</reference>
<dbReference type="PIRSF" id="PIRSF000382">
    <property type="entry name" value="MeTrfase_B12_ind"/>
    <property type="match status" value="1"/>
</dbReference>
<evidence type="ECO:0000256" key="8">
    <source>
        <dbReference type="ARBA" id="ARBA00022737"/>
    </source>
</evidence>
<dbReference type="InterPro" id="IPR002629">
    <property type="entry name" value="Met_Synth_C/arc"/>
</dbReference>
<feature type="binding site" evidence="11 12">
    <location>
        <position position="497"/>
    </location>
    <ligand>
        <name>L-methionine</name>
        <dbReference type="ChEBI" id="CHEBI:57844"/>
    </ligand>
</feature>
<comment type="caution">
    <text evidence="17">The sequence shown here is derived from an EMBL/GenBank/DDBJ whole genome shotgun (WGS) entry which is preliminary data.</text>
</comment>
<dbReference type="Pfam" id="PF08267">
    <property type="entry name" value="Meth_synt_1"/>
    <property type="match status" value="1"/>
</dbReference>
<evidence type="ECO:0000256" key="1">
    <source>
        <dbReference type="ARBA" id="ARBA00002777"/>
    </source>
</evidence>
<dbReference type="NCBIfam" id="TIGR01371">
    <property type="entry name" value="met_syn_B12ind"/>
    <property type="match status" value="1"/>
</dbReference>
<organism evidence="17 18">
    <name type="scientific">Ignatzschineria ureiclastica</name>
    <dbReference type="NCBI Taxonomy" id="472582"/>
    <lineage>
        <taxon>Bacteria</taxon>
        <taxon>Pseudomonadati</taxon>
        <taxon>Pseudomonadota</taxon>
        <taxon>Gammaproteobacteria</taxon>
        <taxon>Cardiobacteriales</taxon>
        <taxon>Ignatzschineriaceae</taxon>
        <taxon>Ignatzschineria</taxon>
    </lineage>
</organism>
<evidence type="ECO:0000313" key="17">
    <source>
        <dbReference type="EMBL" id="PWD80447.1"/>
    </source>
</evidence>
<comment type="catalytic activity">
    <reaction evidence="11">
        <text>5-methyltetrahydropteroyltri-L-glutamate + L-homocysteine = tetrahydropteroyltri-L-glutamate + L-methionine</text>
        <dbReference type="Rhea" id="RHEA:21196"/>
        <dbReference type="ChEBI" id="CHEBI:57844"/>
        <dbReference type="ChEBI" id="CHEBI:58140"/>
        <dbReference type="ChEBI" id="CHEBI:58199"/>
        <dbReference type="ChEBI" id="CHEBI:58207"/>
        <dbReference type="EC" id="2.1.1.14"/>
    </reaction>
</comment>